<dbReference type="AlphaFoldDB" id="A0A1S1P8K1"/>
<dbReference type="Proteomes" id="UP000180215">
    <property type="component" value="Unassembled WGS sequence"/>
</dbReference>
<comment type="caution">
    <text evidence="1">The sequence shown here is derived from an EMBL/GenBank/DDBJ whole genome shotgun (WGS) entry which is preliminary data.</text>
</comment>
<reference evidence="1 2" key="1">
    <citation type="submission" date="2016-10" db="EMBL/GenBank/DDBJ databases">
        <title>Draft genome sequence of Methylobacterium extorquens CP3, a seed endophyte of Crotalaria pumila with plant growth-promoting and metal tolerance properties.</title>
        <authorList>
            <person name="Sanchez-Lopez A.S."/>
            <person name="Van Hamme J.D."/>
            <person name="Thijs S."/>
            <person name="Mcammond B.M."/>
            <person name="Stevens V."/>
            <person name="Gonzalez-Chavez M.D.C."/>
            <person name="Vangronsveld J."/>
        </authorList>
    </citation>
    <scope>NUCLEOTIDE SEQUENCE [LARGE SCALE GENOMIC DNA]</scope>
    <source>
        <strain evidence="1 2">CP3</strain>
    </source>
</reference>
<proteinExistence type="predicted"/>
<gene>
    <name evidence="1" type="ORF">BK022_13545</name>
</gene>
<evidence type="ECO:0000313" key="2">
    <source>
        <dbReference type="Proteomes" id="UP000180215"/>
    </source>
</evidence>
<protein>
    <submittedName>
        <fullName evidence="1">Uncharacterized protein</fullName>
    </submittedName>
</protein>
<evidence type="ECO:0000313" key="1">
    <source>
        <dbReference type="EMBL" id="OHV16224.1"/>
    </source>
</evidence>
<name>A0A1S1P8K1_METEX</name>
<accession>A0A1S1P8K1</accession>
<organism evidence="1 2">
    <name type="scientific">Methylorubrum extorquens</name>
    <name type="common">Methylobacterium dichloromethanicum</name>
    <name type="synonym">Methylobacterium extorquens</name>
    <dbReference type="NCBI Taxonomy" id="408"/>
    <lineage>
        <taxon>Bacteria</taxon>
        <taxon>Pseudomonadati</taxon>
        <taxon>Pseudomonadota</taxon>
        <taxon>Alphaproteobacteria</taxon>
        <taxon>Hyphomicrobiales</taxon>
        <taxon>Methylobacteriaceae</taxon>
        <taxon>Methylorubrum</taxon>
    </lineage>
</organism>
<dbReference type="EMBL" id="MNAO01000150">
    <property type="protein sequence ID" value="OHV16224.1"/>
    <property type="molecule type" value="Genomic_DNA"/>
</dbReference>
<sequence length="130" mass="14099">MTRRGQRLGQLASHALILIDLPNPLEFRDELAQVGPAQVPDDLVQLIVGERRCNLLGEGLRWSGPLRSVSSLLGVSSRLEILQEASLCFKENSASFGFPLLSRLKDSGLLGVSGTKAAFKAWTTRLGGRT</sequence>